<evidence type="ECO:0000256" key="2">
    <source>
        <dbReference type="ARBA" id="ARBA00023315"/>
    </source>
</evidence>
<dbReference type="GO" id="GO:0004315">
    <property type="term" value="F:3-oxoacyl-[acyl-carrier-protein] synthase activity"/>
    <property type="evidence" value="ECO:0007669"/>
    <property type="project" value="InterPro"/>
</dbReference>
<proteinExistence type="predicted"/>
<protein>
    <submittedName>
        <fullName evidence="5">3-oxoacyl-[acyl-carrier-protein] synthase-3</fullName>
        <ecNumber evidence="5">2.3.1.180</ecNumber>
    </submittedName>
</protein>
<keyword evidence="6" id="KW-1185">Reference proteome</keyword>
<dbReference type="GO" id="GO:0033818">
    <property type="term" value="F:beta-ketoacyl-acyl-carrier-protein synthase III activity"/>
    <property type="evidence" value="ECO:0007669"/>
    <property type="project" value="UniProtKB-EC"/>
</dbReference>
<evidence type="ECO:0000259" key="4">
    <source>
        <dbReference type="Pfam" id="PF08545"/>
    </source>
</evidence>
<gene>
    <name evidence="5" type="ORF">GGR12_001282</name>
</gene>
<feature type="domain" description="Beta-ketoacyl-[acyl-carrier-protein] synthase III N-terminal" evidence="4">
    <location>
        <begin position="109"/>
        <end position="182"/>
    </location>
</feature>
<evidence type="ECO:0000256" key="1">
    <source>
        <dbReference type="ARBA" id="ARBA00022679"/>
    </source>
</evidence>
<dbReference type="Pfam" id="PF08545">
    <property type="entry name" value="ACP_syn_III"/>
    <property type="match status" value="1"/>
</dbReference>
<evidence type="ECO:0000313" key="6">
    <source>
        <dbReference type="Proteomes" id="UP000529946"/>
    </source>
</evidence>
<dbReference type="InterPro" id="IPR013751">
    <property type="entry name" value="ACP_syn_III_N"/>
</dbReference>
<dbReference type="GO" id="GO:0044550">
    <property type="term" value="P:secondary metabolite biosynthetic process"/>
    <property type="evidence" value="ECO:0007669"/>
    <property type="project" value="TreeGrafter"/>
</dbReference>
<dbReference type="InterPro" id="IPR013747">
    <property type="entry name" value="ACP_syn_III_C"/>
</dbReference>
<dbReference type="PANTHER" id="PTHR34069:SF2">
    <property type="entry name" value="BETA-KETOACYL-[ACYL-CARRIER-PROTEIN] SYNTHASE III"/>
    <property type="match status" value="1"/>
</dbReference>
<evidence type="ECO:0000259" key="3">
    <source>
        <dbReference type="Pfam" id="PF08541"/>
    </source>
</evidence>
<accession>A0A7W6NP32</accession>
<comment type="caution">
    <text evidence="5">The sequence shown here is derived from an EMBL/GenBank/DDBJ whole genome shotgun (WGS) entry which is preliminary data.</text>
</comment>
<dbReference type="RefSeq" id="WP_183203521.1">
    <property type="nucleotide sequence ID" value="NZ_BAAAER010000011.1"/>
</dbReference>
<dbReference type="EC" id="2.3.1.180" evidence="5"/>
<feature type="domain" description="Beta-ketoacyl-[acyl-carrier-protein] synthase III C-terminal" evidence="3">
    <location>
        <begin position="243"/>
        <end position="330"/>
    </location>
</feature>
<name>A0A7W6NP32_9CAUL</name>
<sequence length="331" mass="34145">MTPMTITGFGSYSPVEQRPSSALDAIFGQAEGWTESQFGIAIRGVAGPDETTSMMGAEAARRALESAGWGPGDFDVLIGACGVMEQPIPGTSVLIQEALGLGRSGIWAFDVNQTCLSFVTALDVAAMGFETGRFRRALIVSSDIASAGLDWDTPASAAIFGDGAAAVCVEAGTDPSGPGLLARGFETYGEGKDLATLRSGGTRIRVEQGLKALSEGARFHMDAFGIFKAAARCLPALIDRVLGEAGLTRESVDVIVGHQASSPGLEHVRRLMGGDPARVIDIFPTHGNQIAASLPTALVEAQARGLLTPGRTVLLLGTAAGISAAAMVLRT</sequence>
<dbReference type="GO" id="GO:0006633">
    <property type="term" value="P:fatty acid biosynthetic process"/>
    <property type="evidence" value="ECO:0007669"/>
    <property type="project" value="InterPro"/>
</dbReference>
<dbReference type="InterPro" id="IPR016039">
    <property type="entry name" value="Thiolase-like"/>
</dbReference>
<dbReference type="Pfam" id="PF08541">
    <property type="entry name" value="ACP_syn_III_C"/>
    <property type="match status" value="1"/>
</dbReference>
<dbReference type="PANTHER" id="PTHR34069">
    <property type="entry name" value="3-OXOACYL-[ACYL-CARRIER-PROTEIN] SYNTHASE 3"/>
    <property type="match status" value="1"/>
</dbReference>
<reference evidence="5 6" key="1">
    <citation type="submission" date="2020-08" db="EMBL/GenBank/DDBJ databases">
        <title>Genomic Encyclopedia of Type Strains, Phase IV (KMG-IV): sequencing the most valuable type-strain genomes for metagenomic binning, comparative biology and taxonomic classification.</title>
        <authorList>
            <person name="Goeker M."/>
        </authorList>
    </citation>
    <scope>NUCLEOTIDE SEQUENCE [LARGE SCALE GENOMIC DNA]</scope>
    <source>
        <strain evidence="5 6">DSM 23960</strain>
    </source>
</reference>
<dbReference type="AlphaFoldDB" id="A0A7W6NP32"/>
<keyword evidence="1 5" id="KW-0808">Transferase</keyword>
<dbReference type="EMBL" id="JACIDM010000001">
    <property type="protein sequence ID" value="MBB4082443.1"/>
    <property type="molecule type" value="Genomic_DNA"/>
</dbReference>
<dbReference type="Gene3D" id="3.40.47.10">
    <property type="match status" value="1"/>
</dbReference>
<organism evidence="5 6">
    <name type="scientific">Brevundimonas lenta</name>
    <dbReference type="NCBI Taxonomy" id="424796"/>
    <lineage>
        <taxon>Bacteria</taxon>
        <taxon>Pseudomonadati</taxon>
        <taxon>Pseudomonadota</taxon>
        <taxon>Alphaproteobacteria</taxon>
        <taxon>Caulobacterales</taxon>
        <taxon>Caulobacteraceae</taxon>
        <taxon>Brevundimonas</taxon>
    </lineage>
</organism>
<keyword evidence="2 5" id="KW-0012">Acyltransferase</keyword>
<dbReference type="SUPFAM" id="SSF53901">
    <property type="entry name" value="Thiolase-like"/>
    <property type="match status" value="1"/>
</dbReference>
<dbReference type="Proteomes" id="UP000529946">
    <property type="component" value="Unassembled WGS sequence"/>
</dbReference>
<dbReference type="CDD" id="cd00830">
    <property type="entry name" value="KAS_III"/>
    <property type="match status" value="1"/>
</dbReference>
<evidence type="ECO:0000313" key="5">
    <source>
        <dbReference type="EMBL" id="MBB4082443.1"/>
    </source>
</evidence>